<evidence type="ECO:0000313" key="1">
    <source>
        <dbReference type="EMBL" id="SVC31671.1"/>
    </source>
</evidence>
<sequence>MAESLLNPVIIEGNHHSGGMLGGHTSDHLLLVQVSVEPSTDSQYPGCLPTDQPIWSR</sequence>
<organism evidence="1">
    <name type="scientific">marine metagenome</name>
    <dbReference type="NCBI Taxonomy" id="408172"/>
    <lineage>
        <taxon>unclassified sequences</taxon>
        <taxon>metagenomes</taxon>
        <taxon>ecological metagenomes</taxon>
    </lineage>
</organism>
<protein>
    <submittedName>
        <fullName evidence="1">Uncharacterized protein</fullName>
    </submittedName>
</protein>
<dbReference type="AlphaFoldDB" id="A0A382L9W2"/>
<dbReference type="EMBL" id="UINC01084745">
    <property type="protein sequence ID" value="SVC31671.1"/>
    <property type="molecule type" value="Genomic_DNA"/>
</dbReference>
<accession>A0A382L9W2</accession>
<name>A0A382L9W2_9ZZZZ</name>
<gene>
    <name evidence="1" type="ORF">METZ01_LOCUS284525</name>
</gene>
<proteinExistence type="predicted"/>
<reference evidence="1" key="1">
    <citation type="submission" date="2018-05" db="EMBL/GenBank/DDBJ databases">
        <authorList>
            <person name="Lanie J.A."/>
            <person name="Ng W.-L."/>
            <person name="Kazmierczak K.M."/>
            <person name="Andrzejewski T.M."/>
            <person name="Davidsen T.M."/>
            <person name="Wayne K.J."/>
            <person name="Tettelin H."/>
            <person name="Glass J.I."/>
            <person name="Rusch D."/>
            <person name="Podicherti R."/>
            <person name="Tsui H.-C.T."/>
            <person name="Winkler M.E."/>
        </authorList>
    </citation>
    <scope>NUCLEOTIDE SEQUENCE</scope>
</reference>